<organism evidence="2">
    <name type="scientific">marine sediment metagenome</name>
    <dbReference type="NCBI Taxonomy" id="412755"/>
    <lineage>
        <taxon>unclassified sequences</taxon>
        <taxon>metagenomes</taxon>
        <taxon>ecological metagenomes</taxon>
    </lineage>
</organism>
<dbReference type="AlphaFoldDB" id="A0A0F9AZ61"/>
<evidence type="ECO:0000256" key="1">
    <source>
        <dbReference type="SAM" id="MobiDB-lite"/>
    </source>
</evidence>
<gene>
    <name evidence="2" type="ORF">LCGC14_2510880</name>
</gene>
<dbReference type="EMBL" id="LAZR01040268">
    <property type="protein sequence ID" value="KKL14914.1"/>
    <property type="molecule type" value="Genomic_DNA"/>
</dbReference>
<name>A0A0F9AZ61_9ZZZZ</name>
<evidence type="ECO:0000313" key="2">
    <source>
        <dbReference type="EMBL" id="KKL14914.1"/>
    </source>
</evidence>
<comment type="caution">
    <text evidence="2">The sequence shown here is derived from an EMBL/GenBank/DDBJ whole genome shotgun (WGS) entry which is preliminary data.</text>
</comment>
<accession>A0A0F9AZ61</accession>
<feature type="non-terminal residue" evidence="2">
    <location>
        <position position="1"/>
    </location>
</feature>
<feature type="region of interest" description="Disordered" evidence="1">
    <location>
        <begin position="256"/>
        <end position="296"/>
    </location>
</feature>
<proteinExistence type="predicted"/>
<sequence length="296" mass="31534">LEVAWEGTPTLLDGVWTGRITISELATDVVLLAGDGNGHAVSSNAFDLITAVVGRHVFYNNSAWDADDPAANKADDDAIALDKQALRPGQTATFANYTSYARGLNGIMVDIAGLANSASLNARDDFKFALGNNQNLGTWAAAPDPSQVVVRRGAGEQGSDRVTILWEDNAIEKQWLQVTVLATENTGLAEPDVFYFGNTIGESGDQLVNAIVNATDEIGTRNFQHSPLNPAAIDDPYDFNRDQLVNGTDRILAQPNEPADVAEADHGARGGSPPEAERHVGVEEHLDRFGRSGLAA</sequence>
<feature type="compositionally biased region" description="Basic and acidic residues" evidence="1">
    <location>
        <begin position="275"/>
        <end position="290"/>
    </location>
</feature>
<reference evidence="2" key="1">
    <citation type="journal article" date="2015" name="Nature">
        <title>Complex archaea that bridge the gap between prokaryotes and eukaryotes.</title>
        <authorList>
            <person name="Spang A."/>
            <person name="Saw J.H."/>
            <person name="Jorgensen S.L."/>
            <person name="Zaremba-Niedzwiedzka K."/>
            <person name="Martijn J."/>
            <person name="Lind A.E."/>
            <person name="van Eijk R."/>
            <person name="Schleper C."/>
            <person name="Guy L."/>
            <person name="Ettema T.J."/>
        </authorList>
    </citation>
    <scope>NUCLEOTIDE SEQUENCE</scope>
</reference>
<protein>
    <submittedName>
        <fullName evidence="2">Uncharacterized protein</fullName>
    </submittedName>
</protein>